<dbReference type="InterPro" id="IPR013325">
    <property type="entry name" value="RNA_pol_sigma_r2"/>
</dbReference>
<evidence type="ECO:0000313" key="6">
    <source>
        <dbReference type="Proteomes" id="UP001597440"/>
    </source>
</evidence>
<reference evidence="6" key="1">
    <citation type="journal article" date="2019" name="Int. J. Syst. Evol. Microbiol.">
        <title>The Global Catalogue of Microorganisms (GCM) 10K type strain sequencing project: providing services to taxonomists for standard genome sequencing and annotation.</title>
        <authorList>
            <consortium name="The Broad Institute Genomics Platform"/>
            <consortium name="The Broad Institute Genome Sequencing Center for Infectious Disease"/>
            <person name="Wu L."/>
            <person name="Ma J."/>
        </authorList>
    </citation>
    <scope>NUCLEOTIDE SEQUENCE [LARGE SCALE GENOMIC DNA]</scope>
    <source>
        <strain evidence="6">KCTC 52298</strain>
    </source>
</reference>
<evidence type="ECO:0000256" key="3">
    <source>
        <dbReference type="ARBA" id="ARBA00023163"/>
    </source>
</evidence>
<evidence type="ECO:0000256" key="2">
    <source>
        <dbReference type="ARBA" id="ARBA00023082"/>
    </source>
</evidence>
<dbReference type="InterPro" id="IPR007627">
    <property type="entry name" value="RNA_pol_sigma70_r2"/>
</dbReference>
<proteinExistence type="predicted"/>
<gene>
    <name evidence="5" type="ORF">ACFSQW_20385</name>
</gene>
<dbReference type="PANTHER" id="PTHR43133">
    <property type="entry name" value="RNA POLYMERASE ECF-TYPE SIGMA FACTO"/>
    <property type="match status" value="1"/>
</dbReference>
<dbReference type="InterPro" id="IPR039425">
    <property type="entry name" value="RNA_pol_sigma-70-like"/>
</dbReference>
<evidence type="ECO:0000259" key="4">
    <source>
        <dbReference type="Pfam" id="PF04542"/>
    </source>
</evidence>
<evidence type="ECO:0000256" key="1">
    <source>
        <dbReference type="ARBA" id="ARBA00023015"/>
    </source>
</evidence>
<dbReference type="Gene3D" id="1.10.1740.10">
    <property type="match status" value="1"/>
</dbReference>
<dbReference type="EMBL" id="JBHULD010000025">
    <property type="protein sequence ID" value="MFD2556758.1"/>
    <property type="molecule type" value="Genomic_DNA"/>
</dbReference>
<name>A0ABW5L853_9SPHI</name>
<keyword evidence="2" id="KW-0731">Sigma factor</keyword>
<dbReference type="SUPFAM" id="SSF88946">
    <property type="entry name" value="Sigma2 domain of RNA polymerase sigma factors"/>
    <property type="match status" value="1"/>
</dbReference>
<evidence type="ECO:0000313" key="5">
    <source>
        <dbReference type="EMBL" id="MFD2556758.1"/>
    </source>
</evidence>
<keyword evidence="3" id="KW-0804">Transcription</keyword>
<dbReference type="Proteomes" id="UP001597440">
    <property type="component" value="Unassembled WGS sequence"/>
</dbReference>
<keyword evidence="1" id="KW-0805">Transcription regulation</keyword>
<sequence length="130" mass="15892">MDLSEDEKWFIQLQQSNEIAFRNLYEKYSVRILKRFSRLLKDEKIAKQILQDVFLKIRDRHEMLDTEKSFRSYLFQIAKNREIVIFHKVMLDNDFMNHIIYLSTEVCRHAEQVVQFKKNNAIFEKALKIF</sequence>
<accession>A0ABW5L853</accession>
<comment type="caution">
    <text evidence="5">The sequence shown here is derived from an EMBL/GenBank/DDBJ whole genome shotgun (WGS) entry which is preliminary data.</text>
</comment>
<protein>
    <submittedName>
        <fullName evidence="5">RNA polymerase sigma factor</fullName>
    </submittedName>
</protein>
<keyword evidence="6" id="KW-1185">Reference proteome</keyword>
<dbReference type="RefSeq" id="WP_210354832.1">
    <property type="nucleotide sequence ID" value="NZ_JAEQMU010000002.1"/>
</dbReference>
<organism evidence="5 6">
    <name type="scientific">Sphingobacterium tabacisoli</name>
    <dbReference type="NCBI Taxonomy" id="2044855"/>
    <lineage>
        <taxon>Bacteria</taxon>
        <taxon>Pseudomonadati</taxon>
        <taxon>Bacteroidota</taxon>
        <taxon>Sphingobacteriia</taxon>
        <taxon>Sphingobacteriales</taxon>
        <taxon>Sphingobacteriaceae</taxon>
        <taxon>Sphingobacterium</taxon>
    </lineage>
</organism>
<feature type="domain" description="RNA polymerase sigma-70 region 2" evidence="4">
    <location>
        <begin position="24"/>
        <end position="81"/>
    </location>
</feature>
<dbReference type="Pfam" id="PF04542">
    <property type="entry name" value="Sigma70_r2"/>
    <property type="match status" value="1"/>
</dbReference>
<dbReference type="PANTHER" id="PTHR43133:SF46">
    <property type="entry name" value="RNA POLYMERASE SIGMA-70 FACTOR ECF SUBFAMILY"/>
    <property type="match status" value="1"/>
</dbReference>